<dbReference type="InterPro" id="IPR054722">
    <property type="entry name" value="PolX-like_BBD"/>
</dbReference>
<dbReference type="PROSITE" id="PS00141">
    <property type="entry name" value="ASP_PROTEASE"/>
    <property type="match status" value="1"/>
</dbReference>
<dbReference type="GO" id="GO:0006508">
    <property type="term" value="P:proteolysis"/>
    <property type="evidence" value="ECO:0007669"/>
    <property type="project" value="InterPro"/>
</dbReference>
<evidence type="ECO:0000313" key="5">
    <source>
        <dbReference type="EMBL" id="CCD23108.1"/>
    </source>
</evidence>
<evidence type="ECO:0000256" key="3">
    <source>
        <dbReference type="SAM" id="MobiDB-lite"/>
    </source>
</evidence>
<dbReference type="RefSeq" id="XP_003668351.1">
    <property type="nucleotide sequence ID" value="XM_003668303.1"/>
</dbReference>
<organism evidence="5 6">
    <name type="scientific">Naumovozyma dairenensis (strain ATCC 10597 / BCRC 20456 / CBS 421 / NBRC 0211 / NRRL Y-12639)</name>
    <name type="common">Saccharomyces dairenensis</name>
    <dbReference type="NCBI Taxonomy" id="1071378"/>
    <lineage>
        <taxon>Eukaryota</taxon>
        <taxon>Fungi</taxon>
        <taxon>Dikarya</taxon>
        <taxon>Ascomycota</taxon>
        <taxon>Saccharomycotina</taxon>
        <taxon>Saccharomycetes</taxon>
        <taxon>Saccharomycetales</taxon>
        <taxon>Saccharomycetaceae</taxon>
        <taxon>Naumovozyma</taxon>
    </lineage>
</organism>
<dbReference type="Proteomes" id="UP000000689">
    <property type="component" value="Chromosome 2"/>
</dbReference>
<dbReference type="EMBL" id="HE580268">
    <property type="protein sequence ID" value="CCD23108.1"/>
    <property type="molecule type" value="Genomic_DNA"/>
</dbReference>
<keyword evidence="6" id="KW-1185">Reference proteome</keyword>
<dbReference type="Pfam" id="PF22936">
    <property type="entry name" value="Pol_BBD"/>
    <property type="match status" value="1"/>
</dbReference>
<dbReference type="GO" id="GO:0003723">
    <property type="term" value="F:RNA binding"/>
    <property type="evidence" value="ECO:0007669"/>
    <property type="project" value="InterPro"/>
</dbReference>
<name>G0W5P7_NAUDC</name>
<dbReference type="AlphaFoldDB" id="G0W5P7"/>
<dbReference type="KEGG" id="ndi:NDAI_0B00740"/>
<dbReference type="Pfam" id="PF01021">
    <property type="entry name" value="TYA"/>
    <property type="match status" value="1"/>
</dbReference>
<dbReference type="HOGENOM" id="CLU_468577_0_0_1"/>
<protein>
    <recommendedName>
        <fullName evidence="4">Retrovirus-related Pol polyprotein from transposon TNT 1-94-like beta-barrel domain-containing protein</fullName>
    </recommendedName>
</protein>
<comment type="subcellular location">
    <subcellularLocation>
        <location evidence="1">Cytoplasm</location>
    </subcellularLocation>
</comment>
<dbReference type="InterPro" id="IPR015820">
    <property type="entry name" value="TYA"/>
</dbReference>
<evidence type="ECO:0000313" key="6">
    <source>
        <dbReference type="Proteomes" id="UP000000689"/>
    </source>
</evidence>
<sequence>MHAPYPYHYYGMPPPQGYYYPYPAMNHNMAPPSHMSAPPSPHVYSQPMYNNHLPIPQTFSQPPLQPIVNHYRDVPHALNPQNPSPLYPISSTGEFSNWIRTLMDHLKSAKYGDLIPNKHGVAARTPSHWEELGLQWLFSTYVKKDFYPKWVKQAQEASVPLFTILQRAMTLAMQATDITIIMRKLRDLHFEGKEPAFIFNANVQSIISQIDTKELTQYEPLIKDCILNALTGPYSTINKEFRTSQSPYSISDIYTRISAEYDYITTTQSARPKCSYCHIVGHTRDQCFKAVAPSTANPIPKPKSNTRTTRSSPTHRKQSAKSSKITNNITVDRTTEHDHYWLRPDSLPINEDQHFILDSGASVTVVKNGSILHDLHQTASPPVISSSQNIPMRCTGQGTLRLKLYHSKTIDIPAYVIPELEHNLLSTNSLEHHGIFVDAKHGTLESRDGNTLAQFVRFNSLPWLTFHHVVIPPHARINNLIQKFPLDVVHRLLGHVNVKSLQQSIKNKTFDHFTIEDIDWTGISTFQCITGLQGKSRKHNHTVGSRLKYQKNYEPFQYIHTDVFGPVSVDKPYPSWFVVLYR</sequence>
<feature type="domain" description="Retrovirus-related Pol polyprotein from transposon TNT 1-94-like beta-barrel" evidence="4">
    <location>
        <begin position="355"/>
        <end position="434"/>
    </location>
</feature>
<evidence type="ECO:0000259" key="4">
    <source>
        <dbReference type="Pfam" id="PF22936"/>
    </source>
</evidence>
<gene>
    <name evidence="5" type="primary">NDAI0B00740</name>
    <name evidence="5" type="ordered locus">NDAI_0B00740</name>
</gene>
<dbReference type="GO" id="GO:0005737">
    <property type="term" value="C:cytoplasm"/>
    <property type="evidence" value="ECO:0007669"/>
    <property type="project" value="UniProtKB-SubCell"/>
</dbReference>
<accession>G0W5P7</accession>
<feature type="compositionally biased region" description="Polar residues" evidence="3">
    <location>
        <begin position="320"/>
        <end position="329"/>
    </location>
</feature>
<dbReference type="GO" id="GO:0004190">
    <property type="term" value="F:aspartic-type endopeptidase activity"/>
    <property type="evidence" value="ECO:0007669"/>
    <property type="project" value="InterPro"/>
</dbReference>
<dbReference type="InterPro" id="IPR001969">
    <property type="entry name" value="Aspartic_peptidase_AS"/>
</dbReference>
<dbReference type="GeneID" id="11498237"/>
<evidence type="ECO:0000256" key="1">
    <source>
        <dbReference type="ARBA" id="ARBA00004496"/>
    </source>
</evidence>
<keyword evidence="2" id="KW-0963">Cytoplasm</keyword>
<reference evidence="5 6" key="1">
    <citation type="journal article" date="2011" name="Proc. Natl. Acad. Sci. U.S.A.">
        <title>Evolutionary erosion of yeast sex chromosomes by mating-type switching accidents.</title>
        <authorList>
            <person name="Gordon J.L."/>
            <person name="Armisen D."/>
            <person name="Proux-Wera E."/>
            <person name="Oheigeartaigh S.S."/>
            <person name="Byrne K.P."/>
            <person name="Wolfe K.H."/>
        </authorList>
    </citation>
    <scope>NUCLEOTIDE SEQUENCE [LARGE SCALE GENOMIC DNA]</scope>
    <source>
        <strain evidence="6">ATCC 10597 / BCRC 20456 / CBS 421 / NBRC 0211 / NRRL Y-12639</strain>
    </source>
</reference>
<evidence type="ECO:0000256" key="2">
    <source>
        <dbReference type="ARBA" id="ARBA00022490"/>
    </source>
</evidence>
<feature type="compositionally biased region" description="Polar residues" evidence="3">
    <location>
        <begin position="303"/>
        <end position="312"/>
    </location>
</feature>
<dbReference type="eggNOG" id="KOG0017">
    <property type="taxonomic scope" value="Eukaryota"/>
</dbReference>
<proteinExistence type="predicted"/>
<dbReference type="OrthoDB" id="1422884at2759"/>
<feature type="region of interest" description="Disordered" evidence="3">
    <location>
        <begin position="293"/>
        <end position="329"/>
    </location>
</feature>